<organism evidence="1 2">
    <name type="scientific">Microthyrium microscopicum</name>
    <dbReference type="NCBI Taxonomy" id="703497"/>
    <lineage>
        <taxon>Eukaryota</taxon>
        <taxon>Fungi</taxon>
        <taxon>Dikarya</taxon>
        <taxon>Ascomycota</taxon>
        <taxon>Pezizomycotina</taxon>
        <taxon>Dothideomycetes</taxon>
        <taxon>Dothideomycetes incertae sedis</taxon>
        <taxon>Microthyriales</taxon>
        <taxon>Microthyriaceae</taxon>
        <taxon>Microthyrium</taxon>
    </lineage>
</organism>
<reference evidence="1" key="1">
    <citation type="journal article" date="2020" name="Stud. Mycol.">
        <title>101 Dothideomycetes genomes: a test case for predicting lifestyles and emergence of pathogens.</title>
        <authorList>
            <person name="Haridas S."/>
            <person name="Albert R."/>
            <person name="Binder M."/>
            <person name="Bloem J."/>
            <person name="Labutti K."/>
            <person name="Salamov A."/>
            <person name="Andreopoulos B."/>
            <person name="Baker S."/>
            <person name="Barry K."/>
            <person name="Bills G."/>
            <person name="Bluhm B."/>
            <person name="Cannon C."/>
            <person name="Castanera R."/>
            <person name="Culley D."/>
            <person name="Daum C."/>
            <person name="Ezra D."/>
            <person name="Gonzalez J."/>
            <person name="Henrissat B."/>
            <person name="Kuo A."/>
            <person name="Liang C."/>
            <person name="Lipzen A."/>
            <person name="Lutzoni F."/>
            <person name="Magnuson J."/>
            <person name="Mondo S."/>
            <person name="Nolan M."/>
            <person name="Ohm R."/>
            <person name="Pangilinan J."/>
            <person name="Park H.-J."/>
            <person name="Ramirez L."/>
            <person name="Alfaro M."/>
            <person name="Sun H."/>
            <person name="Tritt A."/>
            <person name="Yoshinaga Y."/>
            <person name="Zwiers L.-H."/>
            <person name="Turgeon B."/>
            <person name="Goodwin S."/>
            <person name="Spatafora J."/>
            <person name="Crous P."/>
            <person name="Grigoriev I."/>
        </authorList>
    </citation>
    <scope>NUCLEOTIDE SEQUENCE</scope>
    <source>
        <strain evidence="1">CBS 115976</strain>
    </source>
</reference>
<dbReference type="AlphaFoldDB" id="A0A6A6U634"/>
<evidence type="ECO:0000313" key="1">
    <source>
        <dbReference type="EMBL" id="KAF2667390.1"/>
    </source>
</evidence>
<sequence>MNFLENRFQFRSNIAIAVLIISIPVYSVDYISSPPNSISIYGSSRRIKQPH</sequence>
<keyword evidence="2" id="KW-1185">Reference proteome</keyword>
<evidence type="ECO:0000313" key="2">
    <source>
        <dbReference type="Proteomes" id="UP000799302"/>
    </source>
</evidence>
<proteinExistence type="predicted"/>
<dbReference type="Proteomes" id="UP000799302">
    <property type="component" value="Unassembled WGS sequence"/>
</dbReference>
<gene>
    <name evidence="1" type="ORF">BT63DRAFT_291112</name>
</gene>
<name>A0A6A6U634_9PEZI</name>
<accession>A0A6A6U634</accession>
<dbReference type="EMBL" id="MU004237">
    <property type="protein sequence ID" value="KAF2667390.1"/>
    <property type="molecule type" value="Genomic_DNA"/>
</dbReference>
<protein>
    <submittedName>
        <fullName evidence="1">Uncharacterized protein</fullName>
    </submittedName>
</protein>